<dbReference type="CDD" id="cd02440">
    <property type="entry name" value="AdoMet_MTases"/>
    <property type="match status" value="1"/>
</dbReference>
<dbReference type="Proteomes" id="UP000654345">
    <property type="component" value="Unassembled WGS sequence"/>
</dbReference>
<evidence type="ECO:0000256" key="3">
    <source>
        <dbReference type="ARBA" id="ARBA00022679"/>
    </source>
</evidence>
<dbReference type="PANTHER" id="PTHR44942">
    <property type="entry name" value="METHYLTRANSF_11 DOMAIN-CONTAINING PROTEIN"/>
    <property type="match status" value="1"/>
</dbReference>
<evidence type="ECO:0000313" key="5">
    <source>
        <dbReference type="EMBL" id="GHO52480.1"/>
    </source>
</evidence>
<dbReference type="GO" id="GO:0032259">
    <property type="term" value="P:methylation"/>
    <property type="evidence" value="ECO:0007669"/>
    <property type="project" value="UniProtKB-KW"/>
</dbReference>
<dbReference type="Gene3D" id="3.40.50.150">
    <property type="entry name" value="Vaccinia Virus protein VP39"/>
    <property type="match status" value="1"/>
</dbReference>
<dbReference type="PANTHER" id="PTHR44942:SF4">
    <property type="entry name" value="METHYLTRANSFERASE TYPE 11 DOMAIN-CONTAINING PROTEIN"/>
    <property type="match status" value="1"/>
</dbReference>
<evidence type="ECO:0000313" key="6">
    <source>
        <dbReference type="Proteomes" id="UP000654345"/>
    </source>
</evidence>
<keyword evidence="6" id="KW-1185">Reference proteome</keyword>
<accession>A0ABQ3UJ84</accession>
<dbReference type="Pfam" id="PF08241">
    <property type="entry name" value="Methyltransf_11"/>
    <property type="match status" value="1"/>
</dbReference>
<dbReference type="GO" id="GO:0008168">
    <property type="term" value="F:methyltransferase activity"/>
    <property type="evidence" value="ECO:0007669"/>
    <property type="project" value="UniProtKB-KW"/>
</dbReference>
<protein>
    <submittedName>
        <fullName evidence="5">Methyltransferase YcgJ</fullName>
    </submittedName>
</protein>
<dbReference type="InterPro" id="IPR013216">
    <property type="entry name" value="Methyltransf_11"/>
</dbReference>
<evidence type="ECO:0000259" key="4">
    <source>
        <dbReference type="Pfam" id="PF08241"/>
    </source>
</evidence>
<comment type="caution">
    <text evidence="5">The sequence shown here is derived from an EMBL/GenBank/DDBJ whole genome shotgun (WGS) entry which is preliminary data.</text>
</comment>
<feature type="domain" description="Methyltransferase type 11" evidence="4">
    <location>
        <begin position="48"/>
        <end position="144"/>
    </location>
</feature>
<keyword evidence="2 5" id="KW-0489">Methyltransferase</keyword>
<evidence type="ECO:0000256" key="1">
    <source>
        <dbReference type="ARBA" id="ARBA00008361"/>
    </source>
</evidence>
<dbReference type="RefSeq" id="WP_201369386.1">
    <property type="nucleotide sequence ID" value="NZ_BNJG01000001.1"/>
</dbReference>
<organism evidence="5 6">
    <name type="scientific">Ktedonobacter robiniae</name>
    <dbReference type="NCBI Taxonomy" id="2778365"/>
    <lineage>
        <taxon>Bacteria</taxon>
        <taxon>Bacillati</taxon>
        <taxon>Chloroflexota</taxon>
        <taxon>Ktedonobacteria</taxon>
        <taxon>Ktedonobacterales</taxon>
        <taxon>Ktedonobacteraceae</taxon>
        <taxon>Ktedonobacter</taxon>
    </lineage>
</organism>
<gene>
    <name evidence="5" type="primary">ycgJ_1</name>
    <name evidence="5" type="ORF">KSB_09550</name>
</gene>
<keyword evidence="3" id="KW-0808">Transferase</keyword>
<dbReference type="EMBL" id="BNJG01000001">
    <property type="protein sequence ID" value="GHO52480.1"/>
    <property type="molecule type" value="Genomic_DNA"/>
</dbReference>
<name>A0ABQ3UJ84_9CHLR</name>
<reference evidence="5 6" key="1">
    <citation type="journal article" date="2021" name="Int. J. Syst. Evol. Microbiol.">
        <title>Reticulibacter mediterranei gen. nov., sp. nov., within the new family Reticulibacteraceae fam. nov., and Ktedonospora formicarum gen. nov., sp. nov., Ktedonobacter robiniae sp. nov., Dictyobacter formicarum sp. nov. and Dictyobacter arantiisoli sp. nov., belonging to the class Ktedonobacteria.</title>
        <authorList>
            <person name="Yabe S."/>
            <person name="Zheng Y."/>
            <person name="Wang C.M."/>
            <person name="Sakai Y."/>
            <person name="Abe K."/>
            <person name="Yokota A."/>
            <person name="Donadio S."/>
            <person name="Cavaletti L."/>
            <person name="Monciardini P."/>
        </authorList>
    </citation>
    <scope>NUCLEOTIDE SEQUENCE [LARGE SCALE GENOMIC DNA]</scope>
    <source>
        <strain evidence="5 6">SOSP1-30</strain>
    </source>
</reference>
<dbReference type="InterPro" id="IPR029063">
    <property type="entry name" value="SAM-dependent_MTases_sf"/>
</dbReference>
<dbReference type="InterPro" id="IPR051052">
    <property type="entry name" value="Diverse_substrate_MTase"/>
</dbReference>
<sequence>MTDERNERIQSRFGVAASDYVTSAVHAQGPDLQWLVEAARLDGSEAVVDVATGTGHTALALAPYAREVVAIDFTTPMLEAGRKLAQERHIANVRFIEGDAHALPLPDAYADVVACRHSAHHFVDLPQAVREWARILKPGGRLVVIDAIVAEEQVLDDFINQIEVLRDPSHIRNRSVNTWLHLLEEAGISARLERSWGIHMDVPTWTQRMRTPTENVQRILSMFAAATPEERASLKLQQVDGVDWFDLPTGLFVGEKNK</sequence>
<evidence type="ECO:0000256" key="2">
    <source>
        <dbReference type="ARBA" id="ARBA00022603"/>
    </source>
</evidence>
<proteinExistence type="inferred from homology"/>
<dbReference type="SUPFAM" id="SSF53335">
    <property type="entry name" value="S-adenosyl-L-methionine-dependent methyltransferases"/>
    <property type="match status" value="1"/>
</dbReference>
<comment type="similarity">
    <text evidence="1">Belongs to the methyltransferase superfamily.</text>
</comment>